<sequence>MAWTDPTTQPQFQYQDLSNVQFVQQPTPQPVTILQQLPAAVASPVPSLHPGHIREDLVELMMMQNAQMHQVIMSNMTMSALSTFGYTCSPEHLGPPVAAEDDAEVFHHYYPYNPALSHSVWMPPLTGPQIPQLQTIPSFHHPSDPLHTAHTQHRERSAVPPPPPRSVTGTVGAEVPPVTGTHTHTQTHTHKIIASTICTAQLYWPSSKARLFSKRTA</sequence>
<dbReference type="InterPro" id="IPR038915">
    <property type="entry name" value="PRR29-like"/>
</dbReference>
<protein>
    <submittedName>
        <fullName evidence="3">Proline rich 29</fullName>
    </submittedName>
</protein>
<dbReference type="PANTHER" id="PTHR28604">
    <property type="match status" value="1"/>
</dbReference>
<dbReference type="Pfam" id="PF15248">
    <property type="entry name" value="DUF4587"/>
    <property type="match status" value="1"/>
</dbReference>
<feature type="domain" description="DUF4587" evidence="2">
    <location>
        <begin position="50"/>
        <end position="93"/>
    </location>
</feature>
<dbReference type="Bgee" id="ENSAMXG00000036157">
    <property type="expression patterns" value="Expressed in olfactory epithelium and 1 other cell type or tissue"/>
</dbReference>
<dbReference type="InParanoid" id="A0A3B1JY27"/>
<dbReference type="GeneTree" id="ENSGT00940000168169"/>
<keyword evidence="4" id="KW-1185">Reference proteome</keyword>
<evidence type="ECO:0000313" key="3">
    <source>
        <dbReference type="Ensembl" id="ENSAMXP00000047332.1"/>
    </source>
</evidence>
<reference evidence="3" key="4">
    <citation type="submission" date="2025-09" db="UniProtKB">
        <authorList>
            <consortium name="Ensembl"/>
        </authorList>
    </citation>
    <scope>IDENTIFICATION</scope>
</reference>
<dbReference type="Ensembl" id="ENSAMXT00000043289.1">
    <property type="protein sequence ID" value="ENSAMXP00000047332.1"/>
    <property type="gene ID" value="ENSAMXG00000036157.1"/>
</dbReference>
<dbReference type="InterPro" id="IPR027904">
    <property type="entry name" value="DUF4587"/>
</dbReference>
<feature type="region of interest" description="Disordered" evidence="1">
    <location>
        <begin position="141"/>
        <end position="171"/>
    </location>
</feature>
<dbReference type="AlphaFoldDB" id="A0A3B1JY27"/>
<evidence type="ECO:0000313" key="4">
    <source>
        <dbReference type="Proteomes" id="UP000018467"/>
    </source>
</evidence>
<accession>A0A3B1JY27</accession>
<organism evidence="3 4">
    <name type="scientific">Astyanax mexicanus</name>
    <name type="common">Blind cave fish</name>
    <name type="synonym">Astyanax fasciatus mexicanus</name>
    <dbReference type="NCBI Taxonomy" id="7994"/>
    <lineage>
        <taxon>Eukaryota</taxon>
        <taxon>Metazoa</taxon>
        <taxon>Chordata</taxon>
        <taxon>Craniata</taxon>
        <taxon>Vertebrata</taxon>
        <taxon>Euteleostomi</taxon>
        <taxon>Actinopterygii</taxon>
        <taxon>Neopterygii</taxon>
        <taxon>Teleostei</taxon>
        <taxon>Ostariophysi</taxon>
        <taxon>Characiformes</taxon>
        <taxon>Characoidei</taxon>
        <taxon>Acestrorhamphidae</taxon>
        <taxon>Acestrorhamphinae</taxon>
        <taxon>Astyanax</taxon>
    </lineage>
</organism>
<name>A0A3B1JY27_ASTMX</name>
<dbReference type="PANTHER" id="PTHR28604:SF1">
    <property type="entry name" value="PROLINE-RICH PROTEIN 29"/>
    <property type="match status" value="1"/>
</dbReference>
<proteinExistence type="predicted"/>
<evidence type="ECO:0000259" key="2">
    <source>
        <dbReference type="Pfam" id="PF15248"/>
    </source>
</evidence>
<reference evidence="4" key="1">
    <citation type="submission" date="2013-03" db="EMBL/GenBank/DDBJ databases">
        <authorList>
            <person name="Jeffery W."/>
            <person name="Warren W."/>
            <person name="Wilson R.K."/>
        </authorList>
    </citation>
    <scope>NUCLEOTIDE SEQUENCE</scope>
    <source>
        <strain evidence="4">female</strain>
    </source>
</reference>
<reference evidence="4" key="2">
    <citation type="journal article" date="2014" name="Nat. Commun.">
        <title>The cavefish genome reveals candidate genes for eye loss.</title>
        <authorList>
            <person name="McGaugh S.E."/>
            <person name="Gross J.B."/>
            <person name="Aken B."/>
            <person name="Blin M."/>
            <person name="Borowsky R."/>
            <person name="Chalopin D."/>
            <person name="Hinaux H."/>
            <person name="Jeffery W.R."/>
            <person name="Keene A."/>
            <person name="Ma L."/>
            <person name="Minx P."/>
            <person name="Murphy D."/>
            <person name="O'Quin K.E."/>
            <person name="Retaux S."/>
            <person name="Rohner N."/>
            <person name="Searle S.M."/>
            <person name="Stahl B.A."/>
            <person name="Tabin C."/>
            <person name="Volff J.N."/>
            <person name="Yoshizawa M."/>
            <person name="Warren W.C."/>
        </authorList>
    </citation>
    <scope>NUCLEOTIDE SEQUENCE [LARGE SCALE GENOMIC DNA]</scope>
    <source>
        <strain evidence="4">female</strain>
    </source>
</reference>
<evidence type="ECO:0000256" key="1">
    <source>
        <dbReference type="SAM" id="MobiDB-lite"/>
    </source>
</evidence>
<reference evidence="3" key="3">
    <citation type="submission" date="2025-08" db="UniProtKB">
        <authorList>
            <consortium name="Ensembl"/>
        </authorList>
    </citation>
    <scope>IDENTIFICATION</scope>
</reference>
<dbReference type="Proteomes" id="UP000018467">
    <property type="component" value="Unassembled WGS sequence"/>
</dbReference>